<dbReference type="CTD" id="20204711"/>
<name>T1F7B2_HELRO</name>
<dbReference type="HOGENOM" id="CLU_2239459_0_0_1"/>
<proteinExistence type="predicted"/>
<accession>T1F7B2</accession>
<dbReference type="KEGG" id="hro:HELRODRAFT_173852"/>
<dbReference type="GeneID" id="20204711"/>
<dbReference type="Proteomes" id="UP000015101">
    <property type="component" value="Unassembled WGS sequence"/>
</dbReference>
<protein>
    <submittedName>
        <fullName evidence="1 2">Uncharacterized protein</fullName>
    </submittedName>
</protein>
<dbReference type="InParanoid" id="T1F7B2"/>
<evidence type="ECO:0000313" key="3">
    <source>
        <dbReference type="Proteomes" id="UP000015101"/>
    </source>
</evidence>
<reference evidence="2" key="3">
    <citation type="submission" date="2015-06" db="UniProtKB">
        <authorList>
            <consortium name="EnsemblMetazoa"/>
        </authorList>
    </citation>
    <scope>IDENTIFICATION</scope>
</reference>
<sequence length="105" mass="12007">MFIEQVASLQMIAMRTMMINYTHHRDCSTRLIGCGFIQVTSWLQVGCKLVASWLQVRCKLVAIIIIIIITCYSDKFALTIDHSENNVLRVVWSSTHHASKELLPD</sequence>
<evidence type="ECO:0000313" key="1">
    <source>
        <dbReference type="EMBL" id="ESO03007.1"/>
    </source>
</evidence>
<reference evidence="3" key="1">
    <citation type="submission" date="2012-12" db="EMBL/GenBank/DDBJ databases">
        <authorList>
            <person name="Hellsten U."/>
            <person name="Grimwood J."/>
            <person name="Chapman J.A."/>
            <person name="Shapiro H."/>
            <person name="Aerts A."/>
            <person name="Otillar R.P."/>
            <person name="Terry A.Y."/>
            <person name="Boore J.L."/>
            <person name="Simakov O."/>
            <person name="Marletaz F."/>
            <person name="Cho S.-J."/>
            <person name="Edsinger-Gonzales E."/>
            <person name="Havlak P."/>
            <person name="Kuo D.-H."/>
            <person name="Larsson T."/>
            <person name="Lv J."/>
            <person name="Arendt D."/>
            <person name="Savage R."/>
            <person name="Osoegawa K."/>
            <person name="de Jong P."/>
            <person name="Lindberg D.R."/>
            <person name="Seaver E.C."/>
            <person name="Weisblat D.A."/>
            <person name="Putnam N.H."/>
            <person name="Grigoriev I.V."/>
            <person name="Rokhsar D.S."/>
        </authorList>
    </citation>
    <scope>NUCLEOTIDE SEQUENCE</scope>
</reference>
<reference evidence="1 3" key="2">
    <citation type="journal article" date="2013" name="Nature">
        <title>Insights into bilaterian evolution from three spiralian genomes.</title>
        <authorList>
            <person name="Simakov O."/>
            <person name="Marletaz F."/>
            <person name="Cho S.J."/>
            <person name="Edsinger-Gonzales E."/>
            <person name="Havlak P."/>
            <person name="Hellsten U."/>
            <person name="Kuo D.H."/>
            <person name="Larsson T."/>
            <person name="Lv J."/>
            <person name="Arendt D."/>
            <person name="Savage R."/>
            <person name="Osoegawa K."/>
            <person name="de Jong P."/>
            <person name="Grimwood J."/>
            <person name="Chapman J.A."/>
            <person name="Shapiro H."/>
            <person name="Aerts A."/>
            <person name="Otillar R.P."/>
            <person name="Terry A.Y."/>
            <person name="Boore J.L."/>
            <person name="Grigoriev I.V."/>
            <person name="Lindberg D.R."/>
            <person name="Seaver E.C."/>
            <person name="Weisblat D.A."/>
            <person name="Putnam N.H."/>
            <person name="Rokhsar D.S."/>
        </authorList>
    </citation>
    <scope>NUCLEOTIDE SEQUENCE</scope>
</reference>
<dbReference type="EnsemblMetazoa" id="HelroT173852">
    <property type="protein sequence ID" value="HelroP173852"/>
    <property type="gene ID" value="HelroG173852"/>
</dbReference>
<dbReference type="AlphaFoldDB" id="T1F7B2"/>
<gene>
    <name evidence="2" type="primary">20204711</name>
    <name evidence="1" type="ORF">HELRODRAFT_173852</name>
</gene>
<evidence type="ECO:0000313" key="2">
    <source>
        <dbReference type="EnsemblMetazoa" id="HelroP173852"/>
    </source>
</evidence>
<dbReference type="EMBL" id="AMQM01004749">
    <property type="status" value="NOT_ANNOTATED_CDS"/>
    <property type="molecule type" value="Genomic_DNA"/>
</dbReference>
<keyword evidence="3" id="KW-1185">Reference proteome</keyword>
<dbReference type="RefSeq" id="XP_009018700.1">
    <property type="nucleotide sequence ID" value="XM_009020452.1"/>
</dbReference>
<organism evidence="2 3">
    <name type="scientific">Helobdella robusta</name>
    <name type="common">Californian leech</name>
    <dbReference type="NCBI Taxonomy" id="6412"/>
    <lineage>
        <taxon>Eukaryota</taxon>
        <taxon>Metazoa</taxon>
        <taxon>Spiralia</taxon>
        <taxon>Lophotrochozoa</taxon>
        <taxon>Annelida</taxon>
        <taxon>Clitellata</taxon>
        <taxon>Hirudinea</taxon>
        <taxon>Rhynchobdellida</taxon>
        <taxon>Glossiphoniidae</taxon>
        <taxon>Helobdella</taxon>
    </lineage>
</organism>
<dbReference type="EMBL" id="KB096676">
    <property type="protein sequence ID" value="ESO03007.1"/>
    <property type="molecule type" value="Genomic_DNA"/>
</dbReference>